<keyword evidence="4" id="KW-0804">Transcription</keyword>
<dbReference type="AlphaFoldDB" id="A0A318US10"/>
<keyword evidence="2" id="KW-0805">Transcription regulation</keyword>
<dbReference type="RefSeq" id="WP_110576930.1">
    <property type="nucleotide sequence ID" value="NZ_QKLW01000009.1"/>
</dbReference>
<organism evidence="7 8">
    <name type="scientific">Marinomonas alcarazii</name>
    <dbReference type="NCBI Taxonomy" id="491949"/>
    <lineage>
        <taxon>Bacteria</taxon>
        <taxon>Pseudomonadati</taxon>
        <taxon>Pseudomonadota</taxon>
        <taxon>Gammaproteobacteria</taxon>
        <taxon>Oceanospirillales</taxon>
        <taxon>Oceanospirillaceae</taxon>
        <taxon>Marinomonas</taxon>
    </lineage>
</organism>
<dbReference type="InterPro" id="IPR013325">
    <property type="entry name" value="RNA_pol_sigma_r2"/>
</dbReference>
<evidence type="ECO:0000313" key="8">
    <source>
        <dbReference type="Proteomes" id="UP000247551"/>
    </source>
</evidence>
<evidence type="ECO:0000256" key="3">
    <source>
        <dbReference type="ARBA" id="ARBA00023082"/>
    </source>
</evidence>
<dbReference type="SUPFAM" id="SSF88659">
    <property type="entry name" value="Sigma3 and sigma4 domains of RNA polymerase sigma factors"/>
    <property type="match status" value="1"/>
</dbReference>
<dbReference type="EMBL" id="QKLW01000009">
    <property type="protein sequence ID" value="PYF79224.1"/>
    <property type="molecule type" value="Genomic_DNA"/>
</dbReference>
<proteinExistence type="inferred from homology"/>
<dbReference type="PANTHER" id="PTHR43133:SF63">
    <property type="entry name" value="RNA POLYMERASE SIGMA FACTOR FECI-RELATED"/>
    <property type="match status" value="1"/>
</dbReference>
<name>A0A318US10_9GAMM</name>
<dbReference type="GO" id="GO:0016987">
    <property type="term" value="F:sigma factor activity"/>
    <property type="evidence" value="ECO:0007669"/>
    <property type="project" value="UniProtKB-KW"/>
</dbReference>
<evidence type="ECO:0000313" key="7">
    <source>
        <dbReference type="EMBL" id="PYF79224.1"/>
    </source>
</evidence>
<dbReference type="GO" id="GO:0003677">
    <property type="term" value="F:DNA binding"/>
    <property type="evidence" value="ECO:0007669"/>
    <property type="project" value="InterPro"/>
</dbReference>
<dbReference type="InterPro" id="IPR036388">
    <property type="entry name" value="WH-like_DNA-bd_sf"/>
</dbReference>
<dbReference type="SUPFAM" id="SSF88946">
    <property type="entry name" value="Sigma2 domain of RNA polymerase sigma factors"/>
    <property type="match status" value="1"/>
</dbReference>
<dbReference type="Gene3D" id="1.10.1740.10">
    <property type="match status" value="1"/>
</dbReference>
<dbReference type="PANTHER" id="PTHR43133">
    <property type="entry name" value="RNA POLYMERASE ECF-TYPE SIGMA FACTO"/>
    <property type="match status" value="1"/>
</dbReference>
<comment type="caution">
    <text evidence="7">The sequence shown here is derived from an EMBL/GenBank/DDBJ whole genome shotgun (WGS) entry which is preliminary data.</text>
</comment>
<reference evidence="7 8" key="1">
    <citation type="submission" date="2018-06" db="EMBL/GenBank/DDBJ databases">
        <title>Genomic Encyclopedia of Type Strains, Phase III (KMG-III): the genomes of soil and plant-associated and newly described type strains.</title>
        <authorList>
            <person name="Whitman W."/>
        </authorList>
    </citation>
    <scope>NUCLEOTIDE SEQUENCE [LARGE SCALE GENOMIC DNA]</scope>
    <source>
        <strain evidence="7 8">CECT 7730</strain>
    </source>
</reference>
<dbReference type="Proteomes" id="UP000247551">
    <property type="component" value="Unassembled WGS sequence"/>
</dbReference>
<feature type="domain" description="RNA polymerase sigma-70 region 2" evidence="5">
    <location>
        <begin position="14"/>
        <end position="80"/>
    </location>
</feature>
<evidence type="ECO:0000256" key="4">
    <source>
        <dbReference type="ARBA" id="ARBA00023163"/>
    </source>
</evidence>
<evidence type="ECO:0000259" key="5">
    <source>
        <dbReference type="Pfam" id="PF04542"/>
    </source>
</evidence>
<dbReference type="Gene3D" id="1.10.10.10">
    <property type="entry name" value="Winged helix-like DNA-binding domain superfamily/Winged helix DNA-binding domain"/>
    <property type="match status" value="1"/>
</dbReference>
<keyword evidence="3" id="KW-0731">Sigma factor</keyword>
<evidence type="ECO:0000256" key="1">
    <source>
        <dbReference type="ARBA" id="ARBA00010641"/>
    </source>
</evidence>
<dbReference type="Pfam" id="PF08281">
    <property type="entry name" value="Sigma70_r4_2"/>
    <property type="match status" value="1"/>
</dbReference>
<dbReference type="InterPro" id="IPR007627">
    <property type="entry name" value="RNA_pol_sigma70_r2"/>
</dbReference>
<comment type="similarity">
    <text evidence="1">Belongs to the sigma-70 factor family. ECF subfamily.</text>
</comment>
<dbReference type="InterPro" id="IPR039425">
    <property type="entry name" value="RNA_pol_sigma-70-like"/>
</dbReference>
<sequence>MNPERQTSQQVGELYAEHNSWLTGWIRNRLGCHELAADIAQDTFVRLLKKPKYFSSMGEARAFLSTIAKGLYIDHWRRKQVEQAWLESLAHCEEEFVPSAEHTSAMIELLCELDAMIAKLPKKVANTLILSQLHGLTYREIAERLSVSERMVKRYMAQAMLQCLLFKSDRSL</sequence>
<gene>
    <name evidence="7" type="ORF">DFP75_10954</name>
</gene>
<dbReference type="NCBIfam" id="TIGR02937">
    <property type="entry name" value="sigma70-ECF"/>
    <property type="match status" value="1"/>
</dbReference>
<dbReference type="InterPro" id="IPR013324">
    <property type="entry name" value="RNA_pol_sigma_r3/r4-like"/>
</dbReference>
<keyword evidence="8" id="KW-1185">Reference proteome</keyword>
<protein>
    <submittedName>
        <fullName evidence="7">RNA polymerase sigma-70 factor (ECF subfamily)</fullName>
    </submittedName>
</protein>
<accession>A0A318US10</accession>
<dbReference type="Pfam" id="PF04542">
    <property type="entry name" value="Sigma70_r2"/>
    <property type="match status" value="1"/>
</dbReference>
<evidence type="ECO:0000256" key="2">
    <source>
        <dbReference type="ARBA" id="ARBA00023015"/>
    </source>
</evidence>
<dbReference type="GO" id="GO:0006352">
    <property type="term" value="P:DNA-templated transcription initiation"/>
    <property type="evidence" value="ECO:0007669"/>
    <property type="project" value="InterPro"/>
</dbReference>
<feature type="domain" description="RNA polymerase sigma factor 70 region 4 type 2" evidence="6">
    <location>
        <begin position="112"/>
        <end position="163"/>
    </location>
</feature>
<dbReference type="InterPro" id="IPR014284">
    <property type="entry name" value="RNA_pol_sigma-70_dom"/>
</dbReference>
<dbReference type="InterPro" id="IPR013249">
    <property type="entry name" value="RNA_pol_sigma70_r4_t2"/>
</dbReference>
<evidence type="ECO:0000259" key="6">
    <source>
        <dbReference type="Pfam" id="PF08281"/>
    </source>
</evidence>